<evidence type="ECO:0000256" key="2">
    <source>
        <dbReference type="ARBA" id="ARBA00007577"/>
    </source>
</evidence>
<keyword evidence="8 12" id="KW-1133">Transmembrane helix</keyword>
<dbReference type="FunFam" id="1.20.1560.10:FF:000102">
    <property type="entry name" value="ABC multidrug transporter Mdr1"/>
    <property type="match status" value="1"/>
</dbReference>
<evidence type="ECO:0000256" key="11">
    <source>
        <dbReference type="SAM" id="MobiDB-lite"/>
    </source>
</evidence>
<evidence type="ECO:0000256" key="8">
    <source>
        <dbReference type="ARBA" id="ARBA00022989"/>
    </source>
</evidence>
<dbReference type="Pfam" id="PF02992">
    <property type="entry name" value="Transposase_21"/>
    <property type="match status" value="1"/>
</dbReference>
<feature type="transmembrane region" description="Helical" evidence="12">
    <location>
        <begin position="657"/>
        <end position="681"/>
    </location>
</feature>
<dbReference type="Proteomes" id="UP001231189">
    <property type="component" value="Unassembled WGS sequence"/>
</dbReference>
<evidence type="ECO:0000259" key="13">
    <source>
        <dbReference type="PROSITE" id="PS50893"/>
    </source>
</evidence>
<name>A0AAD8RR29_LOLMU</name>
<dbReference type="GO" id="GO:0005886">
    <property type="term" value="C:plasma membrane"/>
    <property type="evidence" value="ECO:0007669"/>
    <property type="project" value="UniProtKB-SubCell"/>
</dbReference>
<dbReference type="InterPro" id="IPR039421">
    <property type="entry name" value="Type_1_exporter"/>
</dbReference>
<dbReference type="PROSITE" id="PS00211">
    <property type="entry name" value="ABC_TRANSPORTER_1"/>
    <property type="match status" value="2"/>
</dbReference>
<dbReference type="InterPro" id="IPR017871">
    <property type="entry name" value="ABC_transporter-like_CS"/>
</dbReference>
<keyword evidence="5" id="KW-0677">Repeat</keyword>
<evidence type="ECO:0000313" key="15">
    <source>
        <dbReference type="EMBL" id="KAK1629500.1"/>
    </source>
</evidence>
<dbReference type="PANTHER" id="PTHR43394">
    <property type="entry name" value="ATP-DEPENDENT PERMEASE MDL1, MITOCHONDRIAL"/>
    <property type="match status" value="1"/>
</dbReference>
<feature type="compositionally biased region" description="Acidic residues" evidence="11">
    <location>
        <begin position="1596"/>
        <end position="1609"/>
    </location>
</feature>
<keyword evidence="3" id="KW-0813">Transport</keyword>
<feature type="domain" description="ABC transporter" evidence="13">
    <location>
        <begin position="982"/>
        <end position="1222"/>
    </location>
</feature>
<feature type="transmembrane region" description="Helical" evidence="12">
    <location>
        <begin position="780"/>
        <end position="798"/>
    </location>
</feature>
<feature type="region of interest" description="Disordered" evidence="11">
    <location>
        <begin position="1585"/>
        <end position="1633"/>
    </location>
</feature>
<dbReference type="PROSITE" id="PS50929">
    <property type="entry name" value="ABC_TM1F"/>
    <property type="match status" value="2"/>
</dbReference>
<dbReference type="Pfam" id="PF00005">
    <property type="entry name" value="ABC_tran"/>
    <property type="match status" value="2"/>
</dbReference>
<keyword evidence="16" id="KW-1185">Reference proteome</keyword>
<reference evidence="15" key="1">
    <citation type="submission" date="2023-07" db="EMBL/GenBank/DDBJ databases">
        <title>A chromosome-level genome assembly of Lolium multiflorum.</title>
        <authorList>
            <person name="Chen Y."/>
            <person name="Copetti D."/>
            <person name="Kolliker R."/>
            <person name="Studer B."/>
        </authorList>
    </citation>
    <scope>NUCLEOTIDE SEQUENCE</scope>
    <source>
        <strain evidence="15">02402/16</strain>
        <tissue evidence="15">Leaf</tissue>
    </source>
</reference>
<feature type="transmembrane region" description="Helical" evidence="12">
    <location>
        <begin position="701"/>
        <end position="724"/>
    </location>
</feature>
<comment type="caution">
    <text evidence="15">The sequence shown here is derived from an EMBL/GenBank/DDBJ whole genome shotgun (WGS) entry which is preliminary data.</text>
</comment>
<comment type="similarity">
    <text evidence="2">Belongs to the ABC transporter superfamily. ABCB family. Multidrug resistance exporter (TC 3.A.1.201) subfamily.</text>
</comment>
<dbReference type="CDD" id="cd03249">
    <property type="entry name" value="ABC_MTABC3_MDL1_MDL2"/>
    <property type="match status" value="1"/>
</dbReference>
<evidence type="ECO:0000313" key="16">
    <source>
        <dbReference type="Proteomes" id="UP001231189"/>
    </source>
</evidence>
<feature type="transmembrane region" description="Helical" evidence="12">
    <location>
        <begin position="804"/>
        <end position="821"/>
    </location>
</feature>
<dbReference type="GO" id="GO:0005524">
    <property type="term" value="F:ATP binding"/>
    <property type="evidence" value="ECO:0007669"/>
    <property type="project" value="UniProtKB-KW"/>
</dbReference>
<dbReference type="GO" id="GO:0090374">
    <property type="term" value="P:oligopeptide export from mitochondrion"/>
    <property type="evidence" value="ECO:0007669"/>
    <property type="project" value="TreeGrafter"/>
</dbReference>
<evidence type="ECO:0000256" key="4">
    <source>
        <dbReference type="ARBA" id="ARBA00022692"/>
    </source>
</evidence>
<dbReference type="InterPro" id="IPR029480">
    <property type="entry name" value="Transpos_assoc"/>
</dbReference>
<dbReference type="SUPFAM" id="SSF52540">
    <property type="entry name" value="P-loop containing nucleoside triphosphate hydrolases"/>
    <property type="match status" value="2"/>
</dbReference>
<feature type="region of interest" description="Disordered" evidence="11">
    <location>
        <begin position="1234"/>
        <end position="1293"/>
    </location>
</feature>
<keyword evidence="4 12" id="KW-0812">Transmembrane</keyword>
<dbReference type="SUPFAM" id="SSF90123">
    <property type="entry name" value="ABC transporter transmembrane region"/>
    <property type="match status" value="2"/>
</dbReference>
<dbReference type="PANTHER" id="PTHR43394:SF16">
    <property type="entry name" value="ABC TRANSPORTER B FAMILY MEMBER 4-LIKE ISOFORM X1"/>
    <property type="match status" value="1"/>
</dbReference>
<feature type="transmembrane region" description="Helical" evidence="12">
    <location>
        <begin position="40"/>
        <end position="64"/>
    </location>
</feature>
<dbReference type="InterPro" id="IPR004242">
    <property type="entry name" value="Transposase_21"/>
</dbReference>
<evidence type="ECO:0000256" key="6">
    <source>
        <dbReference type="ARBA" id="ARBA00022741"/>
    </source>
</evidence>
<keyword evidence="9 12" id="KW-0472">Membrane</keyword>
<dbReference type="InterPro" id="IPR003439">
    <property type="entry name" value="ABC_transporter-like_ATP-bd"/>
</dbReference>
<dbReference type="Gene3D" id="1.20.1560.10">
    <property type="entry name" value="ABC transporter type 1, transmembrane domain"/>
    <property type="match status" value="1"/>
</dbReference>
<feature type="domain" description="ABC transmembrane type-1" evidence="14">
    <location>
        <begin position="661"/>
        <end position="947"/>
    </location>
</feature>
<feature type="transmembrane region" description="Helical" evidence="12">
    <location>
        <begin position="252"/>
        <end position="272"/>
    </location>
</feature>
<proteinExistence type="inferred from homology"/>
<gene>
    <name evidence="15" type="ORF">QYE76_003815</name>
</gene>
<feature type="compositionally biased region" description="Basic and acidic residues" evidence="11">
    <location>
        <begin position="1236"/>
        <end position="1252"/>
    </location>
</feature>
<evidence type="ECO:0000256" key="7">
    <source>
        <dbReference type="ARBA" id="ARBA00022840"/>
    </source>
</evidence>
<dbReference type="FunFam" id="1.20.1560.10:FF:000360">
    <property type="entry name" value="Os01g0533900 protein"/>
    <property type="match status" value="1"/>
</dbReference>
<feature type="transmembrane region" description="Helical" evidence="12">
    <location>
        <begin position="883"/>
        <end position="908"/>
    </location>
</feature>
<dbReference type="CDD" id="cd18578">
    <property type="entry name" value="ABC_6TM_Pgp_ABCB1_D2_like"/>
    <property type="match status" value="1"/>
</dbReference>
<evidence type="ECO:0000256" key="12">
    <source>
        <dbReference type="SAM" id="Phobius"/>
    </source>
</evidence>
<feature type="transmembrane region" description="Helical" evidence="12">
    <location>
        <begin position="117"/>
        <end position="136"/>
    </location>
</feature>
<sequence>MEADEEPLTLERDDMDEYLGYLAYLADKAKEDGTENQLSVIINFVYLGIGAGLISTLQVSCWTITGERQAARIRALYLKSILRQDIAFFDKDMSTGQVVERMSGDTFLIQDAIGEKVGLCIQLLSTFFGGFIVAFVRGWLLALVMLSSIPPVAVAGAIVSRMMTKLSSRMQAKYGDAGDIVEQTIGTIRTVVSFNGEKQAITTYNKFIRKAYESARREGAVNGLGVGSIMGILFCSYGLAVWYGSKLIIDRGYNGGVVINVIMAVMVGAMSLGQAAPSITAFAEGQGAAYRMFKTIERQPDIDVYDTTGIMLEDIKGDVELKDVYFSYPTRPEHLVFHGFSLRVPSGMTIALVGESGSGKSTVVSLVERFYDPQSGEILIDGIDIRRMNLGWIRGKIGLVSQEPVLFSSTIRENIAYGKDNLTIEEIKSATELANAANFIDKLPNGIETMVGERGTQLSGGQKQRIAIARAIIKNPRILLLDEATSALDMESERVVQEALDRVMLERTTIIVAHRLSTVKNADVISVLQNGKIVEQGSRAELVKKPEGAYSQLIHLQETLQEAEAPNVDPDVIMKNGLGSRSITKKQRSQSTSFRRSTSKGSSFGHSGRHTVPAPFGLSSPMEFNNGQDLEETTDKISSSRKKAPIRRLFYLNKPEALVLALGSITAAVHGTIFPVYGILISSAIKTFYEPPAELLKDSRFWASMFVMLGASALVLIPIEYFLFGVAGGKLVERVRSLTFQRIMHQDIDWFDKPEHSSGAIGARLSTDALNVKRLVGDNLALNVQTVSTIIVGFTIAMVANWKLALIITVVVPLVGFQAYAQMKFLKGPNKNAKLKYEEASQVATDAVGGIRTVASFCAEQKVMDAYVQKCESPTRQGMKEGIVGGLGFGFSFLVFYLTYALCFYVGAKFVHDGKATFPEVFRVFFVLVLATSGISRTSAIRADSTKANESAISVFEILDCRSKIDSSSEEGMVIARVRGNIEFKNVCFYYPLRPSVQIFNDLSLNIPSGQTAALVGESGSGKSTAIALLERFYDPNSGKILLDGVELQTLKVSWLRLQIGLVAQEPVLFNDTIRANIAYGKQGEASEEEIVSAAEASNAHQFISGLPDGYDTIVGERGIQLSGGQKQRVAIARAIVKDPKVLLLDEATSALDRATMVRMMSEGVVARFLKAATAEMIRNNQKEIRCPCRRCKLTSLMDPKDDMVRDHLLMRGFMDGYRWEGDEDDYEFVHGISTRNKEGGDQDVEDLGHDQDVEDPGDDHDHNVGDPGPDDGEDQDGGHHEDEDDGPSSMDWVQDPYLQELLLKQTSNARAAAREKAKMDQLEVDAVTPLYEGCRPEDTRLKVTLMALEMKVKHKMTDTSFNDNMSFWHERLPKGNDINLYMGLLKEELATLWDTPANTWDAAAEEYFPMRAALLTTVHDFLGYVAGQVVHGFNACVRCMDDTTYRQLDRDPGSSKTVFMGHRRWLRDEDPWRKRKDLFDGEDEPRRRPRTRSGEQIDELLKNWKECPPPGKKRKAPEPLLKVWKTRSVFWDLPYWKILRVPHSLDVMHITKNVCESLLGTLLNMPEKTKDGPKARYDLQSIGIREELHAGRPNDDDDDDDDDDEAEDTQSRRKGKNAKKIEYYSPPPRASL</sequence>
<protein>
    <submittedName>
        <fullName evidence="15">Uncharacterized protein</fullName>
    </submittedName>
</protein>
<evidence type="ECO:0000256" key="3">
    <source>
        <dbReference type="ARBA" id="ARBA00022448"/>
    </source>
</evidence>
<dbReference type="FunFam" id="3.40.50.300:FF:000066">
    <property type="entry name" value="ABC transporter B family member 1"/>
    <property type="match status" value="1"/>
</dbReference>
<feature type="region of interest" description="Disordered" evidence="11">
    <location>
        <begin position="570"/>
        <end position="639"/>
    </location>
</feature>
<feature type="domain" description="ABC transporter" evidence="13">
    <location>
        <begin position="319"/>
        <end position="555"/>
    </location>
</feature>
<comment type="subcellular location">
    <subcellularLocation>
        <location evidence="1">Cell membrane</location>
        <topology evidence="1">Multi-pass membrane protein</topology>
    </subcellularLocation>
</comment>
<dbReference type="CDD" id="cd18577">
    <property type="entry name" value="ABC_6TM_Pgp_ABCB1_D1_like"/>
    <property type="match status" value="1"/>
</dbReference>
<dbReference type="Pfam" id="PF00664">
    <property type="entry name" value="ABC_membrane"/>
    <property type="match status" value="2"/>
</dbReference>
<dbReference type="GO" id="GO:0016887">
    <property type="term" value="F:ATP hydrolysis activity"/>
    <property type="evidence" value="ECO:0007669"/>
    <property type="project" value="InterPro"/>
</dbReference>
<evidence type="ECO:0000259" key="14">
    <source>
        <dbReference type="PROSITE" id="PS50929"/>
    </source>
</evidence>
<accession>A0AAD8RR29</accession>
<feature type="compositionally biased region" description="Low complexity" evidence="11">
    <location>
        <begin position="589"/>
        <end position="600"/>
    </location>
</feature>
<keyword evidence="6" id="KW-0547">Nucleotide-binding</keyword>
<keyword evidence="7" id="KW-0067">ATP-binding</keyword>
<dbReference type="PROSITE" id="PS50893">
    <property type="entry name" value="ABC_TRANSPORTER_2"/>
    <property type="match status" value="2"/>
</dbReference>
<dbReference type="GO" id="GO:0005743">
    <property type="term" value="C:mitochondrial inner membrane"/>
    <property type="evidence" value="ECO:0007669"/>
    <property type="project" value="TreeGrafter"/>
</dbReference>
<feature type="compositionally biased region" description="Basic and acidic residues" evidence="11">
    <location>
        <begin position="1585"/>
        <end position="1595"/>
    </location>
</feature>
<dbReference type="InterPro" id="IPR011527">
    <property type="entry name" value="ABC1_TM_dom"/>
</dbReference>
<feature type="domain" description="ABC transmembrane type-1" evidence="14">
    <location>
        <begin position="21"/>
        <end position="284"/>
    </location>
</feature>
<dbReference type="InterPro" id="IPR003593">
    <property type="entry name" value="AAA+_ATPase"/>
</dbReference>
<evidence type="ECO:0000256" key="5">
    <source>
        <dbReference type="ARBA" id="ARBA00022737"/>
    </source>
</evidence>
<feature type="transmembrane region" description="Helical" evidence="12">
    <location>
        <begin position="142"/>
        <end position="163"/>
    </location>
</feature>
<dbReference type="FunFam" id="3.40.50.300:FF:000604">
    <property type="entry name" value="ABC transporter B family member 28"/>
    <property type="match status" value="1"/>
</dbReference>
<dbReference type="EMBL" id="JAUUTY010000005">
    <property type="protein sequence ID" value="KAK1629500.1"/>
    <property type="molecule type" value="Genomic_DNA"/>
</dbReference>
<dbReference type="InterPro" id="IPR027417">
    <property type="entry name" value="P-loop_NTPase"/>
</dbReference>
<evidence type="ECO:0000256" key="1">
    <source>
        <dbReference type="ARBA" id="ARBA00004651"/>
    </source>
</evidence>
<evidence type="ECO:0000256" key="10">
    <source>
        <dbReference type="ARBA" id="ARBA00023180"/>
    </source>
</evidence>
<evidence type="ECO:0000256" key="9">
    <source>
        <dbReference type="ARBA" id="ARBA00023136"/>
    </source>
</evidence>
<dbReference type="Gene3D" id="3.40.50.300">
    <property type="entry name" value="P-loop containing nucleotide triphosphate hydrolases"/>
    <property type="match status" value="2"/>
</dbReference>
<dbReference type="Pfam" id="PF13963">
    <property type="entry name" value="Transpos_assoc"/>
    <property type="match status" value="1"/>
</dbReference>
<dbReference type="SMART" id="SM00382">
    <property type="entry name" value="AAA"/>
    <property type="match status" value="2"/>
</dbReference>
<organism evidence="15 16">
    <name type="scientific">Lolium multiflorum</name>
    <name type="common">Italian ryegrass</name>
    <name type="synonym">Lolium perenne subsp. multiflorum</name>
    <dbReference type="NCBI Taxonomy" id="4521"/>
    <lineage>
        <taxon>Eukaryota</taxon>
        <taxon>Viridiplantae</taxon>
        <taxon>Streptophyta</taxon>
        <taxon>Embryophyta</taxon>
        <taxon>Tracheophyta</taxon>
        <taxon>Spermatophyta</taxon>
        <taxon>Magnoliopsida</taxon>
        <taxon>Liliopsida</taxon>
        <taxon>Poales</taxon>
        <taxon>Poaceae</taxon>
        <taxon>BOP clade</taxon>
        <taxon>Pooideae</taxon>
        <taxon>Poodae</taxon>
        <taxon>Poeae</taxon>
        <taxon>Poeae Chloroplast Group 2 (Poeae type)</taxon>
        <taxon>Loliodinae</taxon>
        <taxon>Loliinae</taxon>
        <taxon>Lolium</taxon>
    </lineage>
</organism>
<dbReference type="GO" id="GO:0015421">
    <property type="term" value="F:ABC-type oligopeptide transporter activity"/>
    <property type="evidence" value="ECO:0007669"/>
    <property type="project" value="TreeGrafter"/>
</dbReference>
<dbReference type="InterPro" id="IPR036640">
    <property type="entry name" value="ABC1_TM_sf"/>
</dbReference>
<feature type="transmembrane region" description="Helical" evidence="12">
    <location>
        <begin position="219"/>
        <end position="240"/>
    </location>
</feature>
<keyword evidence="10" id="KW-0325">Glycoprotein</keyword>